<dbReference type="GO" id="GO:0016787">
    <property type="term" value="F:hydrolase activity"/>
    <property type="evidence" value="ECO:0007669"/>
    <property type="project" value="UniProtKB-KW"/>
</dbReference>
<dbReference type="CDD" id="cd03424">
    <property type="entry name" value="NUDIX_ADPRase_Nudt5_UGPPase_Nudt14"/>
    <property type="match status" value="1"/>
</dbReference>
<gene>
    <name evidence="4" type="ORF">SAMN02745163_02208</name>
</gene>
<dbReference type="InterPro" id="IPR020084">
    <property type="entry name" value="NUDIX_hydrolase_CS"/>
</dbReference>
<dbReference type="FunFam" id="3.90.79.10:FF:000024">
    <property type="entry name" value="ADP-ribose pyrophosphatase"/>
    <property type="match status" value="1"/>
</dbReference>
<sequence length="172" mass="19366">MKLEEELLEEKLIHKGSFLTVVNQKVKLPNGKIGFRDIIKHPGAVAIVAFSEENKIILIEQFRKALDEIILEIPAGKLDNTEEPIKAAIRELKEETGYIADKVEYLGKFVTAPGFCDEIIYIFKATNLTKGKTSLDEDEFINVKAYSINEIKAMIKKGYIKDAKTIAAFGYL</sequence>
<dbReference type="AlphaFoldDB" id="A0A1M6KIH2"/>
<dbReference type="InterPro" id="IPR015797">
    <property type="entry name" value="NUDIX_hydrolase-like_dom_sf"/>
</dbReference>
<dbReference type="PANTHER" id="PTHR11839">
    <property type="entry name" value="UDP/ADP-SUGAR PYROPHOSPHATASE"/>
    <property type="match status" value="1"/>
</dbReference>
<evidence type="ECO:0000259" key="3">
    <source>
        <dbReference type="PROSITE" id="PS51462"/>
    </source>
</evidence>
<keyword evidence="2" id="KW-0378">Hydrolase</keyword>
<keyword evidence="5" id="KW-1185">Reference proteome</keyword>
<dbReference type="OrthoDB" id="9806150at2"/>
<evidence type="ECO:0000256" key="2">
    <source>
        <dbReference type="ARBA" id="ARBA00022801"/>
    </source>
</evidence>
<dbReference type="PROSITE" id="PS00893">
    <property type="entry name" value="NUDIX_BOX"/>
    <property type="match status" value="1"/>
</dbReference>
<dbReference type="Pfam" id="PF00293">
    <property type="entry name" value="NUDIX"/>
    <property type="match status" value="1"/>
</dbReference>
<evidence type="ECO:0000313" key="4">
    <source>
        <dbReference type="EMBL" id="SHJ58757.1"/>
    </source>
</evidence>
<dbReference type="GO" id="GO:0006753">
    <property type="term" value="P:nucleoside phosphate metabolic process"/>
    <property type="evidence" value="ECO:0007669"/>
    <property type="project" value="TreeGrafter"/>
</dbReference>
<organism evidence="4 5">
    <name type="scientific">Clostridium cavendishii DSM 21758</name>
    <dbReference type="NCBI Taxonomy" id="1121302"/>
    <lineage>
        <taxon>Bacteria</taxon>
        <taxon>Bacillati</taxon>
        <taxon>Bacillota</taxon>
        <taxon>Clostridia</taxon>
        <taxon>Eubacteriales</taxon>
        <taxon>Clostridiaceae</taxon>
        <taxon>Clostridium</taxon>
    </lineage>
</organism>
<dbReference type="GO" id="GO:0019693">
    <property type="term" value="P:ribose phosphate metabolic process"/>
    <property type="evidence" value="ECO:0007669"/>
    <property type="project" value="TreeGrafter"/>
</dbReference>
<dbReference type="Gene3D" id="3.90.79.10">
    <property type="entry name" value="Nucleoside Triphosphate Pyrophosphohydrolase"/>
    <property type="match status" value="1"/>
</dbReference>
<dbReference type="STRING" id="1121302.SAMN02745163_02208"/>
<name>A0A1M6KIH2_9CLOT</name>
<evidence type="ECO:0000256" key="1">
    <source>
        <dbReference type="ARBA" id="ARBA00001946"/>
    </source>
</evidence>
<protein>
    <submittedName>
        <fullName evidence="4">ADP-ribose pyrophosphatase</fullName>
    </submittedName>
</protein>
<dbReference type="GO" id="GO:0005829">
    <property type="term" value="C:cytosol"/>
    <property type="evidence" value="ECO:0007669"/>
    <property type="project" value="TreeGrafter"/>
</dbReference>
<dbReference type="SUPFAM" id="SSF55811">
    <property type="entry name" value="Nudix"/>
    <property type="match status" value="1"/>
</dbReference>
<dbReference type="InterPro" id="IPR000086">
    <property type="entry name" value="NUDIX_hydrolase_dom"/>
</dbReference>
<dbReference type="RefSeq" id="WP_072987188.1">
    <property type="nucleotide sequence ID" value="NZ_FQZB01000009.1"/>
</dbReference>
<dbReference type="PANTHER" id="PTHR11839:SF18">
    <property type="entry name" value="NUDIX HYDROLASE DOMAIN-CONTAINING PROTEIN"/>
    <property type="match status" value="1"/>
</dbReference>
<accession>A0A1M6KIH2</accession>
<evidence type="ECO:0000313" key="5">
    <source>
        <dbReference type="Proteomes" id="UP000184310"/>
    </source>
</evidence>
<dbReference type="PROSITE" id="PS51462">
    <property type="entry name" value="NUDIX"/>
    <property type="match status" value="1"/>
</dbReference>
<reference evidence="4 5" key="1">
    <citation type="submission" date="2016-11" db="EMBL/GenBank/DDBJ databases">
        <authorList>
            <person name="Jaros S."/>
            <person name="Januszkiewicz K."/>
            <person name="Wedrychowicz H."/>
        </authorList>
    </citation>
    <scope>NUCLEOTIDE SEQUENCE [LARGE SCALE GENOMIC DNA]</scope>
    <source>
        <strain evidence="4 5">DSM 21758</strain>
    </source>
</reference>
<comment type="cofactor">
    <cofactor evidence="1">
        <name>Mg(2+)</name>
        <dbReference type="ChEBI" id="CHEBI:18420"/>
    </cofactor>
</comment>
<proteinExistence type="predicted"/>
<dbReference type="EMBL" id="FQZB01000009">
    <property type="protein sequence ID" value="SHJ58757.1"/>
    <property type="molecule type" value="Genomic_DNA"/>
</dbReference>
<dbReference type="Proteomes" id="UP000184310">
    <property type="component" value="Unassembled WGS sequence"/>
</dbReference>
<feature type="domain" description="Nudix hydrolase" evidence="3">
    <location>
        <begin position="40"/>
        <end position="168"/>
    </location>
</feature>